<evidence type="ECO:0008006" key="5">
    <source>
        <dbReference type="Google" id="ProtNLM"/>
    </source>
</evidence>
<dbReference type="AlphaFoldDB" id="A0A2N5GPK0"/>
<dbReference type="OrthoDB" id="2932491at2"/>
<comment type="caution">
    <text evidence="1">The sequence shown here is derived from an EMBL/GenBank/DDBJ whole genome shotgun (WGS) entry which is preliminary data.</text>
</comment>
<proteinExistence type="predicted"/>
<dbReference type="Proteomes" id="UP000234951">
    <property type="component" value="Unassembled WGS sequence"/>
</dbReference>
<protein>
    <recommendedName>
        <fullName evidence="5">DNA polymerase III beta sliding clamp central domain-containing protein</fullName>
    </recommendedName>
</protein>
<dbReference type="EMBL" id="PGVD01000003">
    <property type="protein sequence ID" value="PLS00789.1"/>
    <property type="molecule type" value="Genomic_DNA"/>
</dbReference>
<keyword evidence="4" id="KW-1185">Reference proteome</keyword>
<reference evidence="1 3" key="1">
    <citation type="submission" date="2017-11" db="EMBL/GenBank/DDBJ databases">
        <title>Comparitive Functional Genomics of Dry Heat Resistant strains isolated from the Viking Spacecraft.</title>
        <authorList>
            <person name="Seuylemezian A."/>
            <person name="Cooper K."/>
            <person name="Vaishampayan P."/>
        </authorList>
    </citation>
    <scope>NUCLEOTIDE SEQUENCE [LARGE SCALE GENOMIC DNA]</scope>
    <source>
        <strain evidence="1 3">M4.6</strain>
    </source>
</reference>
<dbReference type="RefSeq" id="WP_101576286.1">
    <property type="nucleotide sequence ID" value="NZ_PGVA01000012.1"/>
</dbReference>
<organism evidence="1 3">
    <name type="scientific">Bacillus canaveralius</name>
    <dbReference type="NCBI Taxonomy" id="1403243"/>
    <lineage>
        <taxon>Bacteria</taxon>
        <taxon>Bacillati</taxon>
        <taxon>Bacillota</taxon>
        <taxon>Bacilli</taxon>
        <taxon>Bacillales</taxon>
        <taxon>Bacillaceae</taxon>
        <taxon>Bacillus</taxon>
    </lineage>
</organism>
<sequence length="195" mass="21974">MALSYETFMKHAAKVVANETAAMRLRPQISGIYHQADGSAIVTDAHRLYVARGIHERHDEVILSPAGKRIDGTYPDVKRVIPSGNPKQAVSLHLDECLHVAETVQTLGDLYDIDATVEFKDNEIRYQSDEVKYRHTVPVEFEIRTCLRSSYLVDALKLMKAAGCHDIKLSFYGSNRPVISEFNNLTILISPIRTY</sequence>
<evidence type="ECO:0000313" key="3">
    <source>
        <dbReference type="Proteomes" id="UP000234951"/>
    </source>
</evidence>
<dbReference type="EMBL" id="PGVA01000012">
    <property type="protein sequence ID" value="PLR84637.1"/>
    <property type="molecule type" value="Genomic_DNA"/>
</dbReference>
<dbReference type="Gene3D" id="3.70.10.10">
    <property type="match status" value="1"/>
</dbReference>
<accession>A0A2N5GPK0</accession>
<evidence type="ECO:0000313" key="1">
    <source>
        <dbReference type="EMBL" id="PLR84637.1"/>
    </source>
</evidence>
<reference evidence="2 4" key="2">
    <citation type="submission" date="2017-12" db="EMBL/GenBank/DDBJ databases">
        <title>Comparative Functional Genomics of Dry Heat Resistant strains isolated from the Viking Spacecraft.</title>
        <authorList>
            <person name="Seuylemezian A."/>
            <person name="Cooper K."/>
            <person name="Vaishampayan P."/>
        </authorList>
    </citation>
    <scope>NUCLEOTIDE SEQUENCE [LARGE SCALE GENOMIC DNA]</scope>
    <source>
        <strain evidence="2 4">ATCC 29669</strain>
    </source>
</reference>
<evidence type="ECO:0000313" key="2">
    <source>
        <dbReference type="EMBL" id="PLS00789.1"/>
    </source>
</evidence>
<evidence type="ECO:0000313" key="4">
    <source>
        <dbReference type="Proteomes" id="UP000235114"/>
    </source>
</evidence>
<name>A0A2N5GPK0_9BACI</name>
<gene>
    <name evidence="1" type="ORF">CU635_06075</name>
    <name evidence="2" type="ORF">CVD25_00965</name>
</gene>
<dbReference type="Proteomes" id="UP000235114">
    <property type="component" value="Unassembled WGS sequence"/>
</dbReference>